<accession>A0AA40EQQ6</accession>
<evidence type="ECO:0000256" key="2">
    <source>
        <dbReference type="SAM" id="Phobius"/>
    </source>
</evidence>
<keyword evidence="4" id="KW-1185">Reference proteome</keyword>
<feature type="transmembrane region" description="Helical" evidence="2">
    <location>
        <begin position="222"/>
        <end position="243"/>
    </location>
</feature>
<feature type="transmembrane region" description="Helical" evidence="2">
    <location>
        <begin position="255"/>
        <end position="279"/>
    </location>
</feature>
<dbReference type="AlphaFoldDB" id="A0AA40EQQ6"/>
<name>A0AA40EQQ6_9PEZI</name>
<feature type="transmembrane region" description="Helical" evidence="2">
    <location>
        <begin position="104"/>
        <end position="126"/>
    </location>
</feature>
<feature type="compositionally biased region" description="Polar residues" evidence="1">
    <location>
        <begin position="1"/>
        <end position="12"/>
    </location>
</feature>
<feature type="transmembrane region" description="Helical" evidence="2">
    <location>
        <begin position="52"/>
        <end position="72"/>
    </location>
</feature>
<evidence type="ECO:0000256" key="1">
    <source>
        <dbReference type="SAM" id="MobiDB-lite"/>
    </source>
</evidence>
<dbReference type="EMBL" id="JAUKUD010000005">
    <property type="protein sequence ID" value="KAK0743675.1"/>
    <property type="molecule type" value="Genomic_DNA"/>
</dbReference>
<organism evidence="3 4">
    <name type="scientific">Schizothecium vesticola</name>
    <dbReference type="NCBI Taxonomy" id="314040"/>
    <lineage>
        <taxon>Eukaryota</taxon>
        <taxon>Fungi</taxon>
        <taxon>Dikarya</taxon>
        <taxon>Ascomycota</taxon>
        <taxon>Pezizomycotina</taxon>
        <taxon>Sordariomycetes</taxon>
        <taxon>Sordariomycetidae</taxon>
        <taxon>Sordariales</taxon>
        <taxon>Schizotheciaceae</taxon>
        <taxon>Schizothecium</taxon>
    </lineage>
</organism>
<gene>
    <name evidence="3" type="ORF">B0T18DRAFT_490343</name>
</gene>
<sequence>MSSTPHQPTATTPLIPPEERTLPTHNGQVQDYPIFLRVCHSPWRFISQGSLVFTRAFILVYLTVVAGMLLHYKRDKQIQVLGEGDESDEKPYSAWESAFQFSTIAFLLLWLFHFISFCWSFTHLYYPNFDERDQHSWEAILLNKMSPPTTTIHSRKRLYFSLFYTAAHVFVLMNALIYWAVLVPKGKGQWPGEHHDDHDGDHDGDDEKAWMPSTDDLFGHGWFEPFCIINLWGVTALLGLLEIFGLNSVKPQTPVATHVFALMFILSGYLGWASFGHVVTGKYAFFWLDKNEMKHTELMAAWSSGFVLLGPTRLTSTVFAIMYGLTWLRQYLTKRGKPDPVHFNAIQFARDIANDIAHDAEEEFRRATGQTQR</sequence>
<keyword evidence="2" id="KW-0812">Transmembrane</keyword>
<evidence type="ECO:0000313" key="3">
    <source>
        <dbReference type="EMBL" id="KAK0743675.1"/>
    </source>
</evidence>
<keyword evidence="2" id="KW-1133">Transmembrane helix</keyword>
<evidence type="ECO:0000313" key="4">
    <source>
        <dbReference type="Proteomes" id="UP001172155"/>
    </source>
</evidence>
<feature type="transmembrane region" description="Helical" evidence="2">
    <location>
        <begin position="158"/>
        <end position="181"/>
    </location>
</feature>
<reference evidence="3" key="1">
    <citation type="submission" date="2023-06" db="EMBL/GenBank/DDBJ databases">
        <title>Genome-scale phylogeny and comparative genomics of the fungal order Sordariales.</title>
        <authorList>
            <consortium name="Lawrence Berkeley National Laboratory"/>
            <person name="Hensen N."/>
            <person name="Bonometti L."/>
            <person name="Westerberg I."/>
            <person name="Brannstrom I.O."/>
            <person name="Guillou S."/>
            <person name="Cros-Aarteil S."/>
            <person name="Calhoun S."/>
            <person name="Haridas S."/>
            <person name="Kuo A."/>
            <person name="Mondo S."/>
            <person name="Pangilinan J."/>
            <person name="Riley R."/>
            <person name="LaButti K."/>
            <person name="Andreopoulos B."/>
            <person name="Lipzen A."/>
            <person name="Chen C."/>
            <person name="Yanf M."/>
            <person name="Daum C."/>
            <person name="Ng V."/>
            <person name="Clum A."/>
            <person name="Steindorff A."/>
            <person name="Ohm R."/>
            <person name="Martin F."/>
            <person name="Silar P."/>
            <person name="Natvig D."/>
            <person name="Lalanne C."/>
            <person name="Gautier V."/>
            <person name="Ament-velasquez S.L."/>
            <person name="Kruys A."/>
            <person name="Hutchinson M.I."/>
            <person name="Powell A.J."/>
            <person name="Barry K."/>
            <person name="Miller A.N."/>
            <person name="Grigoriev I.V."/>
            <person name="Debuchy R."/>
            <person name="Gladieux P."/>
            <person name="Thoren M.H."/>
            <person name="Johannesson H."/>
        </authorList>
    </citation>
    <scope>NUCLEOTIDE SEQUENCE</scope>
    <source>
        <strain evidence="3">SMH3187-1</strain>
    </source>
</reference>
<feature type="transmembrane region" description="Helical" evidence="2">
    <location>
        <begin position="299"/>
        <end position="325"/>
    </location>
</feature>
<proteinExistence type="predicted"/>
<keyword evidence="2" id="KW-0472">Membrane</keyword>
<protein>
    <submittedName>
        <fullName evidence="3">Uncharacterized protein</fullName>
    </submittedName>
</protein>
<comment type="caution">
    <text evidence="3">The sequence shown here is derived from an EMBL/GenBank/DDBJ whole genome shotgun (WGS) entry which is preliminary data.</text>
</comment>
<dbReference type="Proteomes" id="UP001172155">
    <property type="component" value="Unassembled WGS sequence"/>
</dbReference>
<feature type="region of interest" description="Disordered" evidence="1">
    <location>
        <begin position="1"/>
        <end position="22"/>
    </location>
</feature>